<evidence type="ECO:0000313" key="1">
    <source>
        <dbReference type="EMBL" id="MDH6196183.1"/>
    </source>
</evidence>
<dbReference type="Proteomes" id="UP001160130">
    <property type="component" value="Unassembled WGS sequence"/>
</dbReference>
<organism evidence="1 2">
    <name type="scientific">Mycolicibacterium frederiksbergense</name>
    <dbReference type="NCBI Taxonomy" id="117567"/>
    <lineage>
        <taxon>Bacteria</taxon>
        <taxon>Bacillati</taxon>
        <taxon>Actinomycetota</taxon>
        <taxon>Actinomycetes</taxon>
        <taxon>Mycobacteriales</taxon>
        <taxon>Mycobacteriaceae</taxon>
        <taxon>Mycolicibacterium</taxon>
    </lineage>
</organism>
<evidence type="ECO:0000313" key="2">
    <source>
        <dbReference type="Proteomes" id="UP001160130"/>
    </source>
</evidence>
<name>A0ABT6KZQ0_9MYCO</name>
<accession>A0ABT6KZQ0</accession>
<gene>
    <name evidence="1" type="ORF">M2272_002826</name>
</gene>
<dbReference type="RefSeq" id="WP_280832823.1">
    <property type="nucleotide sequence ID" value="NZ_JARXVE010000004.1"/>
</dbReference>
<dbReference type="EMBL" id="JARXVE010000004">
    <property type="protein sequence ID" value="MDH6196183.1"/>
    <property type="molecule type" value="Genomic_DNA"/>
</dbReference>
<protein>
    <submittedName>
        <fullName evidence="1">Uncharacterized protein</fullName>
    </submittedName>
</protein>
<reference evidence="1 2" key="1">
    <citation type="submission" date="2023-04" db="EMBL/GenBank/DDBJ databases">
        <title>Forest soil microbial communities from Buena Vista Peninsula, Colon Province, Panama.</title>
        <authorList>
            <person name="Bouskill N."/>
        </authorList>
    </citation>
    <scope>NUCLEOTIDE SEQUENCE [LARGE SCALE GENOMIC DNA]</scope>
    <source>
        <strain evidence="1 2">AC80</strain>
    </source>
</reference>
<proteinExistence type="predicted"/>
<sequence>MPAALLGRWFWWPQRVRPRPASALLRDTAPRSVVRSLLLRPDEGRLPAAQHAQ</sequence>
<keyword evidence="2" id="KW-1185">Reference proteome</keyword>
<comment type="caution">
    <text evidence="1">The sequence shown here is derived from an EMBL/GenBank/DDBJ whole genome shotgun (WGS) entry which is preliminary data.</text>
</comment>